<dbReference type="Proteomes" id="UP000325212">
    <property type="component" value="Unassembled WGS sequence"/>
</dbReference>
<dbReference type="RefSeq" id="WP_039773208.1">
    <property type="nucleotide sequence ID" value="NZ_BJLA01000005.1"/>
</dbReference>
<dbReference type="Pfam" id="PF24391">
    <property type="entry name" value="HD-CE"/>
    <property type="match status" value="1"/>
</dbReference>
<feature type="domain" description="HD-CE" evidence="1">
    <location>
        <begin position="56"/>
        <end position="255"/>
    </location>
</feature>
<keyword evidence="3" id="KW-1185">Reference proteome</keyword>
<proteinExistence type="predicted"/>
<organism evidence="2 3">
    <name type="scientific">Clostridium diolis</name>
    <dbReference type="NCBI Taxonomy" id="223919"/>
    <lineage>
        <taxon>Bacteria</taxon>
        <taxon>Bacillati</taxon>
        <taxon>Bacillota</taxon>
        <taxon>Clostridia</taxon>
        <taxon>Eubacteriales</taxon>
        <taxon>Clostridiaceae</taxon>
        <taxon>Clostridium</taxon>
    </lineage>
</organism>
<evidence type="ECO:0000313" key="3">
    <source>
        <dbReference type="Proteomes" id="UP000325212"/>
    </source>
</evidence>
<dbReference type="InterPro" id="IPR056471">
    <property type="entry name" value="HD-CE"/>
</dbReference>
<dbReference type="AlphaFoldDB" id="A0AAV3VY71"/>
<protein>
    <recommendedName>
        <fullName evidence="1">HD-CE domain-containing protein</fullName>
    </recommendedName>
</protein>
<evidence type="ECO:0000313" key="2">
    <source>
        <dbReference type="EMBL" id="GEA30902.1"/>
    </source>
</evidence>
<sequence>MKELPDFNINIYQAINYIFESDLAVVAFKNPPFINFVNIVRRTIETIDRLSENCNMPEFTNHGLRHICSLVKRTSEWAITDGWIENINCKEAGYLLMALIVHDLGMLSQETSDLSSDVALEYKRGIGDLATWVRKTHVLRLSKLLHRIFYEFENEDIEVKNHIEAIAQMAASHNYWPWDKEYDIDEKLTKFIGIENDRIYGLNAVIAVVDLLDEDSNRCDSEVLIKHKRGNKINIAHWYRHALTAKVNPIKNHKVKISLRAIDGMDESFEDVFKVIRNQFRIVLVYKKYLSIINAQIDELEFEPTNEMPKIDKEVKELDVWNEKVELKYSMKELLMLTFIPETRGERCDSKLYNELVKLNLEQVKPLEETGLTDNNQLLFDDEKLLYKISYMKLENYDEIFSYYKEQVEHSFLLGEVGKVKNICCMILEYLECSNIDRTYWVFVYLIYLLDSEQDYRLISEKINFSGRYGVLLQLVIALLNNDEKECQICWNKLLTINLMKFNKDSETRLLFSILIEYSYQFFYKTTDKYIQELMNKIKENEFLYSYLVKVQTRLSIQFRLITGEDINVDILDKFNIEKEERILCEIWKNFFVSDAEKLDASLRKVSKLITPESKYYKSYMGLFIATEHIRDLSIKESSIKKEDIYTKHYRFIRLEMENQYNVLEQRREKNIEKFLNDELYDHKQIERLIVSGQMEAMRNWDILNFISFRSLYARYYEKLGEKCYDSGKNSSYICRAIICWIQSLKTYDEKKDKKKLIGIIEVNEKNNIEELYRLIFHNIAMVYWDNASTWLKALGDLMPKELVDDWVRWIYKYNSIIRSHMSIIRLADLDFIKTIIEEYKFNDEQMNILEPILVGICKKDYYWSIELELCKSIMMTLSIEKCKEIIEQLTIATEERPGYSSIYINTMLKLAHERFEISEYIKEMMQKRYNLTENEKYLEYQKLIGVKCIENLEMPDIFKINTEVKHILEEYEVELSKGHHNVSNIKNIAEIVSNKNLSICDEKSICCLLEEIKRFTHNNASRLYQLDYNIIFSILVSISNGGSDETRKAILSIGFEIYGEFLTNEKFFSNQKKSLKRSIIDQRDMKEIGFLYMFSSLIDYSDNKQLNNTMEWCIDIAEHIKEDSMHFYVYIFSYSYIFRNDYLKNISYRGLELLAIIIKFKSETKKDYLYYVLLGIQEFIHNIKHSEKNSFDKIKENKTYVKWLKRILNFGSKSIYYENRKKVFKIIEEINDNKLFEKVCEILKEDARMSIAKYFE</sequence>
<dbReference type="EMBL" id="BJLA01000005">
    <property type="protein sequence ID" value="GEA30902.1"/>
    <property type="molecule type" value="Genomic_DNA"/>
</dbReference>
<name>A0AAV3VY71_9CLOT</name>
<gene>
    <name evidence="2" type="ORF">CDIOL_18250</name>
</gene>
<comment type="caution">
    <text evidence="2">The sequence shown here is derived from an EMBL/GenBank/DDBJ whole genome shotgun (WGS) entry which is preliminary data.</text>
</comment>
<accession>A0AAV3VY71</accession>
<evidence type="ECO:0000259" key="1">
    <source>
        <dbReference type="Pfam" id="PF24391"/>
    </source>
</evidence>
<reference evidence="2 3" key="1">
    <citation type="submission" date="2019-06" db="EMBL/GenBank/DDBJ databases">
        <title>Draft genome sequence of Clostridium diolis DSM 15410.</title>
        <authorList>
            <person name="Kobayashi H."/>
            <person name="Tanizawa Y."/>
            <person name="Tohno M."/>
        </authorList>
    </citation>
    <scope>NUCLEOTIDE SEQUENCE [LARGE SCALE GENOMIC DNA]</scope>
    <source>
        <strain evidence="2 3">DSM 15410</strain>
    </source>
</reference>